<dbReference type="GO" id="GO:0007020">
    <property type="term" value="P:microtubule nucleation"/>
    <property type="evidence" value="ECO:0007669"/>
    <property type="project" value="UniProtKB-ARBA"/>
</dbReference>
<comment type="catalytic activity">
    <reaction evidence="20">
        <text>succinyl-CoA + glycine + H(+) = 5-aminolevulinate + CO2 + CoA</text>
        <dbReference type="Rhea" id="RHEA:12921"/>
        <dbReference type="ChEBI" id="CHEBI:15378"/>
        <dbReference type="ChEBI" id="CHEBI:16526"/>
        <dbReference type="ChEBI" id="CHEBI:57287"/>
        <dbReference type="ChEBI" id="CHEBI:57292"/>
        <dbReference type="ChEBI" id="CHEBI:57305"/>
        <dbReference type="ChEBI" id="CHEBI:356416"/>
        <dbReference type="EC" id="2.3.1.37"/>
    </reaction>
</comment>
<evidence type="ECO:0000256" key="3">
    <source>
        <dbReference type="ARBA" id="ARBA00004245"/>
    </source>
</evidence>
<keyword evidence="15" id="KW-0206">Cytoskeleton</keyword>
<dbReference type="InterPro" id="IPR015421">
    <property type="entry name" value="PyrdxlP-dep_Trfase_major"/>
</dbReference>
<gene>
    <name evidence="24" type="ORF">C7M61_001022</name>
</gene>
<keyword evidence="16" id="KW-0012">Acyltransferase</keyword>
<evidence type="ECO:0000259" key="23">
    <source>
        <dbReference type="Pfam" id="PF17681"/>
    </source>
</evidence>
<dbReference type="GO" id="GO:0000930">
    <property type="term" value="C:gamma-tubulin complex"/>
    <property type="evidence" value="ECO:0007669"/>
    <property type="project" value="UniProtKB-ARBA"/>
</dbReference>
<name>A0A2P7YZE8_9ASCO</name>
<dbReference type="InterPro" id="IPR050087">
    <property type="entry name" value="AON_synthase_class-II"/>
</dbReference>
<feature type="domain" description="Gamma tubulin complex component protein N-terminal" evidence="23">
    <location>
        <begin position="594"/>
        <end position="832"/>
    </location>
</feature>
<dbReference type="PANTHER" id="PTHR13693:SF102">
    <property type="entry name" value="2-AMINO-3-KETOBUTYRATE COENZYME A LIGASE, MITOCHONDRIAL"/>
    <property type="match status" value="1"/>
</dbReference>
<evidence type="ECO:0000256" key="18">
    <source>
        <dbReference type="ARBA" id="ARBA00031945"/>
    </source>
</evidence>
<keyword evidence="25" id="KW-1185">Reference proteome</keyword>
<dbReference type="InterPro" id="IPR040457">
    <property type="entry name" value="GCP_C"/>
</dbReference>
<comment type="pathway">
    <text evidence="5">Porphyrin-containing compound metabolism; protoporphyrin-IX biosynthesis; 5-aminolevulinate from glycine: step 1/1.</text>
</comment>
<dbReference type="Proteomes" id="UP000241107">
    <property type="component" value="Unassembled WGS sequence"/>
</dbReference>
<evidence type="ECO:0000256" key="20">
    <source>
        <dbReference type="ARBA" id="ARBA00047654"/>
    </source>
</evidence>
<dbReference type="EMBL" id="PYFQ01000001">
    <property type="protein sequence ID" value="PSK41341.1"/>
    <property type="molecule type" value="Genomic_DNA"/>
</dbReference>
<dbReference type="GO" id="GO:0005816">
    <property type="term" value="C:spindle pole body"/>
    <property type="evidence" value="ECO:0007669"/>
    <property type="project" value="UniProtKB-ARBA"/>
</dbReference>
<evidence type="ECO:0000256" key="4">
    <source>
        <dbReference type="ARBA" id="ARBA00004305"/>
    </source>
</evidence>
<comment type="similarity">
    <text evidence="6">Belongs to the class-II pyridoxal-phosphate-dependent aminotransferase family.</text>
</comment>
<keyword evidence="10" id="KW-0963">Cytoplasm</keyword>
<dbReference type="CDD" id="cd06454">
    <property type="entry name" value="KBL_like"/>
    <property type="match status" value="1"/>
</dbReference>
<dbReference type="RefSeq" id="XP_024716040.1">
    <property type="nucleotide sequence ID" value="XM_024856441.1"/>
</dbReference>
<dbReference type="GO" id="GO:0030170">
    <property type="term" value="F:pyridoxal phosphate binding"/>
    <property type="evidence" value="ECO:0007669"/>
    <property type="project" value="InterPro"/>
</dbReference>
<dbReference type="GO" id="GO:0043015">
    <property type="term" value="F:gamma-tubulin binding"/>
    <property type="evidence" value="ECO:0007669"/>
    <property type="project" value="InterPro"/>
</dbReference>
<evidence type="ECO:0000313" key="25">
    <source>
        <dbReference type="Proteomes" id="UP000241107"/>
    </source>
</evidence>
<evidence type="ECO:0000256" key="14">
    <source>
        <dbReference type="ARBA" id="ARBA00023133"/>
    </source>
</evidence>
<evidence type="ECO:0000256" key="15">
    <source>
        <dbReference type="ARBA" id="ARBA00023212"/>
    </source>
</evidence>
<dbReference type="InterPro" id="IPR042241">
    <property type="entry name" value="GCP_C_sf"/>
</dbReference>
<dbReference type="InterPro" id="IPR010961">
    <property type="entry name" value="4pyrrol_synth_NH2levulA_synth"/>
</dbReference>
<comment type="cofactor">
    <cofactor evidence="1">
        <name>pyridoxal 5'-phosphate</name>
        <dbReference type="ChEBI" id="CHEBI:597326"/>
    </cofactor>
</comment>
<evidence type="ECO:0000259" key="22">
    <source>
        <dbReference type="Pfam" id="PF04130"/>
    </source>
</evidence>
<dbReference type="GO" id="GO:0003870">
    <property type="term" value="F:5-aminolevulinate synthase activity"/>
    <property type="evidence" value="ECO:0007669"/>
    <property type="project" value="UniProtKB-EC"/>
</dbReference>
<dbReference type="PANTHER" id="PTHR13693">
    <property type="entry name" value="CLASS II AMINOTRANSFERASE/8-AMINO-7-OXONONANOATE SYNTHASE"/>
    <property type="match status" value="1"/>
</dbReference>
<evidence type="ECO:0000256" key="12">
    <source>
        <dbReference type="ARBA" id="ARBA00022701"/>
    </source>
</evidence>
<evidence type="ECO:0000256" key="7">
    <source>
        <dbReference type="ARBA" id="ARBA00010337"/>
    </source>
</evidence>
<evidence type="ECO:0000256" key="8">
    <source>
        <dbReference type="ARBA" id="ARBA00013257"/>
    </source>
</evidence>
<evidence type="ECO:0000256" key="11">
    <source>
        <dbReference type="ARBA" id="ARBA00022679"/>
    </source>
</evidence>
<dbReference type="InterPro" id="IPR015422">
    <property type="entry name" value="PyrdxlP-dep_Trfase_small"/>
</dbReference>
<evidence type="ECO:0000313" key="24">
    <source>
        <dbReference type="EMBL" id="PSK41341.1"/>
    </source>
</evidence>
<evidence type="ECO:0000256" key="2">
    <source>
        <dbReference type="ARBA" id="ARBA00003076"/>
    </source>
</evidence>
<dbReference type="STRING" id="418784.A0A2P7YZE8"/>
<organism evidence="24 25">
    <name type="scientific">Candidozyma pseudohaemuli</name>
    <dbReference type="NCBI Taxonomy" id="418784"/>
    <lineage>
        <taxon>Eukaryota</taxon>
        <taxon>Fungi</taxon>
        <taxon>Dikarya</taxon>
        <taxon>Ascomycota</taxon>
        <taxon>Saccharomycotina</taxon>
        <taxon>Pichiomycetes</taxon>
        <taxon>Metschnikowiaceae</taxon>
        <taxon>Candidozyma</taxon>
    </lineage>
</organism>
<dbReference type="GeneID" id="36564413"/>
<dbReference type="GO" id="GO:0006782">
    <property type="term" value="P:protoporphyrinogen IX biosynthetic process"/>
    <property type="evidence" value="ECO:0007669"/>
    <property type="project" value="UniProtKB-UniPathway"/>
</dbReference>
<keyword evidence="12" id="KW-0493">Microtubule</keyword>
<evidence type="ECO:0000256" key="16">
    <source>
        <dbReference type="ARBA" id="ARBA00023315"/>
    </source>
</evidence>
<feature type="domain" description="Gamma tubulin complex component C-terminal" evidence="22">
    <location>
        <begin position="873"/>
        <end position="974"/>
    </location>
</feature>
<dbReference type="Pfam" id="PF04130">
    <property type="entry name" value="GCP_C_terminal"/>
    <property type="match status" value="1"/>
</dbReference>
<evidence type="ECO:0000256" key="5">
    <source>
        <dbReference type="ARBA" id="ARBA00005029"/>
    </source>
</evidence>
<dbReference type="VEuPathDB" id="FungiDB:C7M61_001022"/>
<keyword evidence="11" id="KW-0808">Transferase</keyword>
<dbReference type="InterPro" id="IPR004839">
    <property type="entry name" value="Aminotransferase_I/II_large"/>
</dbReference>
<dbReference type="InterPro" id="IPR015424">
    <property type="entry name" value="PyrdxlP-dep_Trfase"/>
</dbReference>
<comment type="function">
    <text evidence="2">Catalyzes the synthesis of 5-aminolevulinate (ALA) from succinyl-CoA and glycine, the first and rate-limiting step in heme biosynthesis.</text>
</comment>
<evidence type="ECO:0000256" key="13">
    <source>
        <dbReference type="ARBA" id="ARBA00022898"/>
    </source>
</evidence>
<evidence type="ECO:0000256" key="1">
    <source>
        <dbReference type="ARBA" id="ARBA00001933"/>
    </source>
</evidence>
<evidence type="ECO:0000256" key="10">
    <source>
        <dbReference type="ARBA" id="ARBA00022490"/>
    </source>
</evidence>
<evidence type="ECO:0000256" key="9">
    <source>
        <dbReference type="ARBA" id="ARBA00019560"/>
    </source>
</evidence>
<dbReference type="Gene3D" id="1.20.120.1900">
    <property type="entry name" value="Gamma-tubulin complex, C-terminal domain"/>
    <property type="match status" value="1"/>
</dbReference>
<proteinExistence type="inferred from homology"/>
<dbReference type="EC" id="2.3.1.37" evidence="8"/>
<evidence type="ECO:0000256" key="17">
    <source>
        <dbReference type="ARBA" id="ARBA00031691"/>
    </source>
</evidence>
<protein>
    <recommendedName>
        <fullName evidence="9">5-aminolevulinate synthase, mitochondrial</fullName>
        <ecNumber evidence="8">2.3.1.37</ecNumber>
    </recommendedName>
    <alternativeName>
        <fullName evidence="17">5-aminolevulinic acid synthase</fullName>
    </alternativeName>
    <alternativeName>
        <fullName evidence="18">Delta-ALA synthase</fullName>
    </alternativeName>
    <alternativeName>
        <fullName evidence="19">Delta-aminolevulinate synthase</fullName>
    </alternativeName>
</protein>
<evidence type="ECO:0000256" key="6">
    <source>
        <dbReference type="ARBA" id="ARBA00008392"/>
    </source>
</evidence>
<dbReference type="UniPathway" id="UPA00251">
    <property type="reaction ID" value="UER00375"/>
</dbReference>
<dbReference type="InterPro" id="IPR001917">
    <property type="entry name" value="Aminotrans_II_pyridoxalP_BS"/>
</dbReference>
<dbReference type="GO" id="GO:0005759">
    <property type="term" value="C:mitochondrial matrix"/>
    <property type="evidence" value="ECO:0007669"/>
    <property type="project" value="UniProtKB-SubCell"/>
</dbReference>
<dbReference type="Pfam" id="PF00155">
    <property type="entry name" value="Aminotran_1_2"/>
    <property type="match status" value="1"/>
</dbReference>
<dbReference type="Gene3D" id="3.90.1150.10">
    <property type="entry name" value="Aspartate Aminotransferase, domain 1"/>
    <property type="match status" value="1"/>
</dbReference>
<dbReference type="AlphaFoldDB" id="A0A2P7YZE8"/>
<sequence>MESLTKASMKVCPFVKSRSTQALRQMSEALTLSKHARACPFVGAAMAAREYSQSSKPAAASSAPAGSSSRIPAGYSFSGSDLVSNTMEIVDRSSQEKAFDYDGFLGNEITKKRTDKSYRYFNNINRLAEEFPKAHLGSEGERVTVWCANDYLGMGTNEKTIQAMKTTLDKYGAGAGGTRNIAGHNRHAIALEAELSTLHKHEAALVFSSCFVANDAVLSLLGQKMKDLVIFSDELNHASMIQGIRNSRARKEVFKHNNLKDLEERLAKYPRNTPKLIAFESVYSMCGSIAPIEEICDLADKYGALTFLDEVHAVGMYGPHGAGVAEHLNFEEHLQSGLNRIRPDSVMNRIDMVTGTLGKAYGVVGGYVTGKQSMIDWIRSFAPGFIFTTSLPPAVMAGASASIRHQRSTLMDRIAQQKNTRYVKNNLGNIGIPVIPNPSHIVPVLVGNAADAKKASDLLLNKHNIYVQAINFPTVPIGQERLRITPTPGHGPEIANELIGAVDSVFNELNLKRVPAWEREGGLCGVGESNSQPVKHIWTDEQLSLQDRDLNPNVVNPVIAPNAVSSGNLNGFTAEQPKPFDDVLDDEAILPFLPKTLVGLDTQLFTFTDAYISILSPLARGLFQLINDLCEPAILYRRLHGSVEKLRGNNPSPIKAAFMQVLGSKLTSYASDVSSIFHKNPRSLLHVYHELQDVIIELRTLAHLHQQMEVLDGFQFLEETFKLASFGDFLVRLLASVVYDELKKPYFQYMEHWILRGELVDSCNEFFVSFDASADHINDIVKFHRERLPLFMDFSEEDCNNIFQIGKTLIFLDKFCKELEWLSAYVKHYSAYIFNENLGLISLDRTSLKTLFQVQFGELINYLNSMAYHKYDLFEHLSNLKRIMLIGSSDFVELINERGLQMFNEPASSLTSGKLAGLLSSAIDNSSIRMLPQRFQLRIDARILDLSHGSIGWDVFTLEYKLMDPPLELLLNDKNRKLPILDKAFADAFAYQTSPSFPKIKRVSLAKLNVVEHTIDELTAMHLKYLKGIYDCKLINENYKGKISREPLIDQIFSFMEILFAFIKSSEEFSSSVVSYVNLLDLSTSVDTNAGIAFEGDLEHLHVRLADLMKVMYNDLFKNSFEPRLDIFTKDLRADLDLKDLSKMV</sequence>
<feature type="domain" description="Aminotransferase class I/classII large" evidence="21">
    <location>
        <begin position="143"/>
        <end position="501"/>
    </location>
</feature>
<dbReference type="SUPFAM" id="SSF53383">
    <property type="entry name" value="PLP-dependent transferases"/>
    <property type="match status" value="1"/>
</dbReference>
<comment type="similarity">
    <text evidence="7">Belongs to the TUBGCP family.</text>
</comment>
<dbReference type="GO" id="GO:0005874">
    <property type="term" value="C:microtubule"/>
    <property type="evidence" value="ECO:0007669"/>
    <property type="project" value="UniProtKB-KW"/>
</dbReference>
<accession>A0A2P7YZE8</accession>
<dbReference type="Gene3D" id="3.40.640.10">
    <property type="entry name" value="Type I PLP-dependent aspartate aminotransferase-like (Major domain)"/>
    <property type="match status" value="1"/>
</dbReference>
<dbReference type="NCBIfam" id="TIGR01821">
    <property type="entry name" value="5aminolev_synth"/>
    <property type="match status" value="1"/>
</dbReference>
<dbReference type="Pfam" id="PF17681">
    <property type="entry name" value="GCP_N_terminal"/>
    <property type="match status" value="1"/>
</dbReference>
<dbReference type="PROSITE" id="PS00599">
    <property type="entry name" value="AA_TRANSFER_CLASS_2"/>
    <property type="match status" value="1"/>
</dbReference>
<keyword evidence="13" id="KW-0663">Pyridoxal phosphate</keyword>
<dbReference type="OrthoDB" id="10263824at2759"/>
<keyword evidence="14" id="KW-0350">Heme biosynthesis</keyword>
<comment type="caution">
    <text evidence="24">The sequence shown here is derived from an EMBL/GenBank/DDBJ whole genome shotgun (WGS) entry which is preliminary data.</text>
</comment>
<dbReference type="InterPro" id="IPR041470">
    <property type="entry name" value="GCP_N"/>
</dbReference>
<evidence type="ECO:0000256" key="19">
    <source>
        <dbReference type="ARBA" id="ARBA00032773"/>
    </source>
</evidence>
<reference evidence="24 25" key="1">
    <citation type="submission" date="2018-03" db="EMBL/GenBank/DDBJ databases">
        <title>Candida pseudohaemulonii genome assembly and annotation.</title>
        <authorList>
            <person name="Munoz J.F."/>
            <person name="Gade L.G."/>
            <person name="Chow N.A."/>
            <person name="Litvintseva A.P."/>
            <person name="Loparev V.N."/>
            <person name="Cuomo C.A."/>
        </authorList>
    </citation>
    <scope>NUCLEOTIDE SEQUENCE [LARGE SCALE GENOMIC DNA]</scope>
    <source>
        <strain evidence="24 25">B12108</strain>
    </source>
</reference>
<evidence type="ECO:0000259" key="21">
    <source>
        <dbReference type="Pfam" id="PF00155"/>
    </source>
</evidence>
<comment type="subcellular location">
    <subcellularLocation>
        <location evidence="3">Cytoplasm</location>
        <location evidence="3">Cytoskeleton</location>
    </subcellularLocation>
    <subcellularLocation>
        <location evidence="4">Mitochondrion matrix</location>
    </subcellularLocation>
</comment>
<dbReference type="FunFam" id="3.40.640.10:FF:000006">
    <property type="entry name" value="5-aminolevulinate synthase, mitochondrial"/>
    <property type="match status" value="1"/>
</dbReference>